<evidence type="ECO:0000256" key="6">
    <source>
        <dbReference type="ARBA" id="ARBA00022605"/>
    </source>
</evidence>
<dbReference type="Gene3D" id="3.90.1380.10">
    <property type="entry name" value="Threonine synthase, N-terminal domain"/>
    <property type="match status" value="1"/>
</dbReference>
<dbReference type="Pfam" id="PF00291">
    <property type="entry name" value="PALP"/>
    <property type="match status" value="1"/>
</dbReference>
<dbReference type="InterPro" id="IPR051166">
    <property type="entry name" value="Threonine_Synthase"/>
</dbReference>
<dbReference type="InterPro" id="IPR036052">
    <property type="entry name" value="TrpB-like_PALP_sf"/>
</dbReference>
<keyword evidence="6" id="KW-0028">Amino-acid biosynthesis</keyword>
<dbReference type="InterPro" id="IPR000634">
    <property type="entry name" value="Ser/Thr_deHydtase_PyrdxlP-BS"/>
</dbReference>
<comment type="similarity">
    <text evidence="3">Belongs to the threonine synthase family.</text>
</comment>
<dbReference type="GO" id="GO:0009088">
    <property type="term" value="P:threonine biosynthetic process"/>
    <property type="evidence" value="ECO:0007669"/>
    <property type="project" value="UniProtKB-UniRule"/>
</dbReference>
<evidence type="ECO:0000259" key="14">
    <source>
        <dbReference type="Pfam" id="PF14821"/>
    </source>
</evidence>
<dbReference type="PROSITE" id="PS00165">
    <property type="entry name" value="DEHYDRATASE_SER_THR"/>
    <property type="match status" value="1"/>
</dbReference>
<dbReference type="InterPro" id="IPR037158">
    <property type="entry name" value="Thr_synth_N_sf"/>
</dbReference>
<evidence type="ECO:0000256" key="8">
    <source>
        <dbReference type="ARBA" id="ARBA00022898"/>
    </source>
</evidence>
<dbReference type="InterPro" id="IPR004450">
    <property type="entry name" value="Thr_synthase-like"/>
</dbReference>
<dbReference type="GO" id="GO:0004795">
    <property type="term" value="F:threonine synthase activity"/>
    <property type="evidence" value="ECO:0007669"/>
    <property type="project" value="UniProtKB-UniRule"/>
</dbReference>
<dbReference type="NCBIfam" id="TIGR00260">
    <property type="entry name" value="thrC"/>
    <property type="match status" value="1"/>
</dbReference>
<dbReference type="PANTHER" id="PTHR42690:SF1">
    <property type="entry name" value="THREONINE SYNTHASE-LIKE 2"/>
    <property type="match status" value="1"/>
</dbReference>
<evidence type="ECO:0000256" key="10">
    <source>
        <dbReference type="ARBA" id="ARBA00049144"/>
    </source>
</evidence>
<dbReference type="InterPro" id="IPR029144">
    <property type="entry name" value="Thr_synth_N"/>
</dbReference>
<proteinExistence type="inferred from homology"/>
<name>A0A0R2PSI1_9GAMM</name>
<evidence type="ECO:0000313" key="16">
    <source>
        <dbReference type="Proteomes" id="UP000050874"/>
    </source>
</evidence>
<gene>
    <name evidence="15" type="ORF">ABR63_07985</name>
</gene>
<evidence type="ECO:0000259" key="13">
    <source>
        <dbReference type="Pfam" id="PF00291"/>
    </source>
</evidence>
<evidence type="ECO:0000256" key="7">
    <source>
        <dbReference type="ARBA" id="ARBA00022697"/>
    </source>
</evidence>
<feature type="modified residue" description="N6-(pyridoxal phosphate)lysine" evidence="12">
    <location>
        <position position="110"/>
    </location>
</feature>
<dbReference type="SUPFAM" id="SSF53686">
    <property type="entry name" value="Tryptophan synthase beta subunit-like PLP-dependent enzymes"/>
    <property type="match status" value="1"/>
</dbReference>
<comment type="caution">
    <text evidence="15">The sequence shown here is derived from an EMBL/GenBank/DDBJ whole genome shotgun (WGS) entry which is preliminary data.</text>
</comment>
<dbReference type="UniPathway" id="UPA00050">
    <property type="reaction ID" value="UER00065"/>
</dbReference>
<keyword evidence="7" id="KW-0791">Threonine biosynthesis</keyword>
<evidence type="ECO:0000256" key="3">
    <source>
        <dbReference type="ARBA" id="ARBA00005517"/>
    </source>
</evidence>
<evidence type="ECO:0000256" key="5">
    <source>
        <dbReference type="ARBA" id="ARBA00018679"/>
    </source>
</evidence>
<sequence>MLFHSTRGNDSDRKFADIVMQGLASDGGLFMPDAWPQIDIEKFKKSDSFIDVAKQIVPLFTASSYSKEETLQILENTWHDFEDKQFAAIKKVDSKLLILELFHGPTAAFKDFGLQLAAAFFNDILEKEDKTAIVLGATSGDTGSAAIDACKKYARIKSFILLPNGNMSEVQRRQMTTVVQPNVFTLRVNGTFDDCQDIVKSAFRDRNFMHDGQYLLAVNSINWVRIIGQICYYFYSYAQLKDEHSKLNFSVPTGNFGNVFACYSALKMGLPLEKIIVAVNENDILYRFFKDNQYARKMVEETISPSMDISIASNFERLIYDFYCERDSKVCNGLFSDFPSSSISLNKDVWQKSKSLFMSARVNDAETLKTMTEVFNDFQYILDPHTAVAFKAAQKLQGSVDGPIIVLATAHPAKFPKTLETVGLTASNIPKSLSNVMDKQEFSFSCEADQTAIINYIKEKNL</sequence>
<feature type="domain" description="Threonine synthase N-terminal" evidence="14">
    <location>
        <begin position="3"/>
        <end position="76"/>
    </location>
</feature>
<keyword evidence="8 12" id="KW-0663">Pyridoxal phosphate</keyword>
<dbReference type="Proteomes" id="UP000050874">
    <property type="component" value="Unassembled WGS sequence"/>
</dbReference>
<evidence type="ECO:0000256" key="4">
    <source>
        <dbReference type="ARBA" id="ARBA00013028"/>
    </source>
</evidence>
<dbReference type="EMBL" id="LIAV01000032">
    <property type="protein sequence ID" value="KRO41048.1"/>
    <property type="molecule type" value="Genomic_DNA"/>
</dbReference>
<comment type="pathway">
    <text evidence="2">Amino-acid biosynthesis; L-threonine biosynthesis; L-threonine from L-aspartate: step 5/5.</text>
</comment>
<dbReference type="Gene3D" id="3.40.50.1100">
    <property type="match status" value="2"/>
</dbReference>
<comment type="catalytic activity">
    <reaction evidence="10">
        <text>O-phospho-L-homoserine + H2O = L-threonine + phosphate</text>
        <dbReference type="Rhea" id="RHEA:10840"/>
        <dbReference type="ChEBI" id="CHEBI:15377"/>
        <dbReference type="ChEBI" id="CHEBI:43474"/>
        <dbReference type="ChEBI" id="CHEBI:57590"/>
        <dbReference type="ChEBI" id="CHEBI:57926"/>
        <dbReference type="EC" id="4.2.3.1"/>
    </reaction>
</comment>
<evidence type="ECO:0000256" key="2">
    <source>
        <dbReference type="ARBA" id="ARBA00004979"/>
    </source>
</evidence>
<accession>A0A0R2PSI1</accession>
<keyword evidence="9" id="KW-0456">Lyase</keyword>
<evidence type="ECO:0000256" key="9">
    <source>
        <dbReference type="ARBA" id="ARBA00023239"/>
    </source>
</evidence>
<dbReference type="PANTHER" id="PTHR42690">
    <property type="entry name" value="THREONINE SYNTHASE FAMILY MEMBER"/>
    <property type="match status" value="1"/>
</dbReference>
<feature type="domain" description="Tryptophan synthase beta chain-like PALP" evidence="13">
    <location>
        <begin position="94"/>
        <end position="319"/>
    </location>
</feature>
<evidence type="ECO:0000256" key="12">
    <source>
        <dbReference type="PIRSR" id="PIRSR604450-51"/>
    </source>
</evidence>
<dbReference type="InterPro" id="IPR001926">
    <property type="entry name" value="TrpB-like_PALP"/>
</dbReference>
<comment type="cofactor">
    <cofactor evidence="1 12">
        <name>pyridoxal 5'-phosphate</name>
        <dbReference type="ChEBI" id="CHEBI:597326"/>
    </cofactor>
</comment>
<protein>
    <recommendedName>
        <fullName evidence="5 11">Threonine synthase</fullName>
        <ecNumber evidence="4 11">4.2.3.1</ecNumber>
    </recommendedName>
</protein>
<dbReference type="GO" id="GO:0030170">
    <property type="term" value="F:pyridoxal phosphate binding"/>
    <property type="evidence" value="ECO:0007669"/>
    <property type="project" value="InterPro"/>
</dbReference>
<evidence type="ECO:0000313" key="15">
    <source>
        <dbReference type="EMBL" id="KRO41048.1"/>
    </source>
</evidence>
<organism evidence="15 16">
    <name type="scientific">SAR86 cluster bacterium BACL1 MAG-120920-bin57</name>
    <dbReference type="NCBI Taxonomy" id="1655571"/>
    <lineage>
        <taxon>Bacteria</taxon>
        <taxon>Pseudomonadati</taxon>
        <taxon>Pseudomonadota</taxon>
        <taxon>Gammaproteobacteria</taxon>
        <taxon>SAR86 cluster</taxon>
    </lineage>
</organism>
<dbReference type="AlphaFoldDB" id="A0A0R2PSI1"/>
<evidence type="ECO:0000256" key="11">
    <source>
        <dbReference type="NCBIfam" id="TIGR00260"/>
    </source>
</evidence>
<reference evidence="16" key="1">
    <citation type="submission" date="2015-10" db="EMBL/GenBank/DDBJ databases">
        <title>Metagenome-Assembled Genomes uncover a global brackish microbiome.</title>
        <authorList>
            <person name="Hugerth L.W."/>
            <person name="Larsson J."/>
            <person name="Alneberg J."/>
            <person name="Lindh M.V."/>
            <person name="Legrand C."/>
            <person name="Pinhassi J."/>
            <person name="Andersson A."/>
        </authorList>
    </citation>
    <scope>NUCLEOTIDE SEQUENCE [LARGE SCALE GENOMIC DNA]</scope>
</reference>
<dbReference type="Pfam" id="PF14821">
    <property type="entry name" value="Thr_synth_N"/>
    <property type="match status" value="1"/>
</dbReference>
<evidence type="ECO:0000256" key="1">
    <source>
        <dbReference type="ARBA" id="ARBA00001933"/>
    </source>
</evidence>
<dbReference type="Pfam" id="PF24857">
    <property type="entry name" value="THR4_C"/>
    <property type="match status" value="1"/>
</dbReference>
<dbReference type="EC" id="4.2.3.1" evidence="4 11"/>